<feature type="region of interest" description="Disordered" evidence="6">
    <location>
        <begin position="138"/>
        <end position="165"/>
    </location>
</feature>
<dbReference type="SMART" id="SM00448">
    <property type="entry name" value="REC"/>
    <property type="match status" value="1"/>
</dbReference>
<organism evidence="8 9">
    <name type="scientific">Olea europaea subsp. europaea</name>
    <dbReference type="NCBI Taxonomy" id="158383"/>
    <lineage>
        <taxon>Eukaryota</taxon>
        <taxon>Viridiplantae</taxon>
        <taxon>Streptophyta</taxon>
        <taxon>Embryophyta</taxon>
        <taxon>Tracheophyta</taxon>
        <taxon>Spermatophyta</taxon>
        <taxon>Magnoliopsida</taxon>
        <taxon>eudicotyledons</taxon>
        <taxon>Gunneridae</taxon>
        <taxon>Pentapetalae</taxon>
        <taxon>asterids</taxon>
        <taxon>lamiids</taxon>
        <taxon>Lamiales</taxon>
        <taxon>Oleaceae</taxon>
        <taxon>Oleeae</taxon>
        <taxon>Olea</taxon>
    </lineage>
</organism>
<evidence type="ECO:0000256" key="1">
    <source>
        <dbReference type="ARBA" id="ARBA00023012"/>
    </source>
</evidence>
<comment type="caution">
    <text evidence="8">The sequence shown here is derived from an EMBL/GenBank/DDBJ whole genome shotgun (WGS) entry which is preliminary data.</text>
</comment>
<dbReference type="Proteomes" id="UP000594638">
    <property type="component" value="Unassembled WGS sequence"/>
</dbReference>
<sequence>MTVEEIRAENGNYDNFPLGLRVLAVDDDPTCLKLLETLLRKCQYHVTTTSQARMALKMLRENKDRFDLVISEVHMPDMDGFKLLELVGLEMDLPVIMLSANSDRKLVMKAVTHGACDYLVKPVKIGELKNIWQHVFRRKKPDTNSQNKSTTQDKDNQASGGGTGTSHVAFQYLKQRQREFEMSFDPSALLDNVHKKAKGPKSKTSTMASSKGKKRAREATRPTMVDLGQSSQNPTPPKQPTPQPQVRARTPCYGSDLLADDDDHMPTKSLEEYAECALIQGIVDKYEKEVDINEGVQTLELLTLKTLSVARGLGLKGLNSSDRIAELEVKSEVAFKRAKELEKALEATKVDLKKAEDEVEFARGKAEEAKLELIHSRSSFEAELAKVQAETRAQAIDDFKKSDEFKTLLGQYGSGSYYYGLRLARSFLRTKLPEDLKPIVEELKTVNELAKDLELSSSEGDGDDEDDDAGTPDNGGGSDHINLD</sequence>
<dbReference type="InterPro" id="IPR001789">
    <property type="entry name" value="Sig_transdc_resp-reg_receiver"/>
</dbReference>
<dbReference type="Pfam" id="PF00072">
    <property type="entry name" value="Response_reg"/>
    <property type="match status" value="1"/>
</dbReference>
<feature type="coiled-coil region" evidence="5">
    <location>
        <begin position="324"/>
        <end position="372"/>
    </location>
</feature>
<evidence type="ECO:0000256" key="2">
    <source>
        <dbReference type="ARBA" id="ARBA00023015"/>
    </source>
</evidence>
<keyword evidence="5" id="KW-0175">Coiled coil</keyword>
<dbReference type="InterPro" id="IPR011006">
    <property type="entry name" value="CheY-like_superfamily"/>
</dbReference>
<dbReference type="PROSITE" id="PS50110">
    <property type="entry name" value="RESPONSE_REGULATORY"/>
    <property type="match status" value="1"/>
</dbReference>
<dbReference type="GO" id="GO:0000160">
    <property type="term" value="P:phosphorelay signal transduction system"/>
    <property type="evidence" value="ECO:0007669"/>
    <property type="project" value="UniProtKB-KW"/>
</dbReference>
<accession>A0A8S0VL47</accession>
<evidence type="ECO:0000313" key="9">
    <source>
        <dbReference type="Proteomes" id="UP000594638"/>
    </source>
</evidence>
<comment type="caution">
    <text evidence="4">Lacks conserved residue(s) required for the propagation of feature annotation.</text>
</comment>
<dbReference type="AlphaFoldDB" id="A0A8S0VL47"/>
<evidence type="ECO:0000256" key="3">
    <source>
        <dbReference type="ARBA" id="ARBA00023163"/>
    </source>
</evidence>
<feature type="region of interest" description="Disordered" evidence="6">
    <location>
        <begin position="451"/>
        <end position="484"/>
    </location>
</feature>
<name>A0A8S0VL47_OLEEU</name>
<feature type="region of interest" description="Disordered" evidence="6">
    <location>
        <begin position="191"/>
        <end position="250"/>
    </location>
</feature>
<feature type="domain" description="Response regulatory" evidence="7">
    <location>
        <begin position="21"/>
        <end position="136"/>
    </location>
</feature>
<dbReference type="OrthoDB" id="60033at2759"/>
<dbReference type="Gramene" id="OE9A064829T1">
    <property type="protein sequence ID" value="OE9A064829C1"/>
    <property type="gene ID" value="OE9A064829"/>
</dbReference>
<protein>
    <submittedName>
        <fullName evidence="8">Two-component response regulator ARR12</fullName>
    </submittedName>
</protein>
<dbReference type="CDD" id="cd17584">
    <property type="entry name" value="REC_typeB_ARR-like"/>
    <property type="match status" value="1"/>
</dbReference>
<keyword evidence="9" id="KW-1185">Reference proteome</keyword>
<dbReference type="PANTHER" id="PTHR43874:SF7">
    <property type="entry name" value="TWO-COMPONENT RESPONSE REGULATOR ARR10"/>
    <property type="match status" value="1"/>
</dbReference>
<evidence type="ECO:0000256" key="5">
    <source>
        <dbReference type="SAM" id="Coils"/>
    </source>
</evidence>
<gene>
    <name evidence="8" type="ORF">OLEA9_A064829</name>
</gene>
<evidence type="ECO:0000313" key="8">
    <source>
        <dbReference type="EMBL" id="CAA3032626.1"/>
    </source>
</evidence>
<dbReference type="EMBL" id="CACTIH010009633">
    <property type="protein sequence ID" value="CAA3032626.1"/>
    <property type="molecule type" value="Genomic_DNA"/>
</dbReference>
<feature type="compositionally biased region" description="Pro residues" evidence="6">
    <location>
        <begin position="234"/>
        <end position="243"/>
    </location>
</feature>
<evidence type="ECO:0000256" key="6">
    <source>
        <dbReference type="SAM" id="MobiDB-lite"/>
    </source>
</evidence>
<keyword evidence="3" id="KW-0804">Transcription</keyword>
<evidence type="ECO:0000259" key="7">
    <source>
        <dbReference type="PROSITE" id="PS50110"/>
    </source>
</evidence>
<keyword evidence="2" id="KW-0805">Transcription regulation</keyword>
<dbReference type="InterPro" id="IPR045279">
    <property type="entry name" value="ARR-like"/>
</dbReference>
<feature type="compositionally biased region" description="Acidic residues" evidence="6">
    <location>
        <begin position="460"/>
        <end position="470"/>
    </location>
</feature>
<evidence type="ECO:0000256" key="4">
    <source>
        <dbReference type="PROSITE-ProRule" id="PRU00169"/>
    </source>
</evidence>
<keyword evidence="1" id="KW-0902">Two-component regulatory system</keyword>
<dbReference type="GO" id="GO:0009736">
    <property type="term" value="P:cytokinin-activated signaling pathway"/>
    <property type="evidence" value="ECO:0007669"/>
    <property type="project" value="InterPro"/>
</dbReference>
<reference evidence="8 9" key="1">
    <citation type="submission" date="2019-12" db="EMBL/GenBank/DDBJ databases">
        <authorList>
            <person name="Alioto T."/>
            <person name="Alioto T."/>
            <person name="Gomez Garrido J."/>
        </authorList>
    </citation>
    <scope>NUCLEOTIDE SEQUENCE [LARGE SCALE GENOMIC DNA]</scope>
</reference>
<dbReference type="SUPFAM" id="SSF52172">
    <property type="entry name" value="CheY-like"/>
    <property type="match status" value="1"/>
</dbReference>
<dbReference type="Gene3D" id="3.40.50.2300">
    <property type="match status" value="1"/>
</dbReference>
<proteinExistence type="predicted"/>
<dbReference type="PANTHER" id="PTHR43874">
    <property type="entry name" value="TWO-COMPONENT RESPONSE REGULATOR"/>
    <property type="match status" value="1"/>
</dbReference>